<comment type="caution">
    <text evidence="1">The sequence shown here is derived from an EMBL/GenBank/DDBJ whole genome shotgun (WGS) entry which is preliminary data.</text>
</comment>
<gene>
    <name evidence="1" type="ORF">FR698_10780</name>
</gene>
<proteinExistence type="predicted"/>
<reference evidence="1 2" key="1">
    <citation type="submission" date="2019-08" db="EMBL/GenBank/DDBJ databases">
        <title>Pelomicrobium methylotrophicum gen. nov., sp. nov. a moderately thermophilic, facultatively anaerobic, lithoautotrophic and methylotrophic bacterium isolated from a terrestrial mud volcano.</title>
        <authorList>
            <person name="Slobodkina G.B."/>
            <person name="Merkel A.Y."/>
            <person name="Slobodkin A.I."/>
        </authorList>
    </citation>
    <scope>NUCLEOTIDE SEQUENCE [LARGE SCALE GENOMIC DNA]</scope>
    <source>
        <strain evidence="1 2">SM250</strain>
    </source>
</reference>
<name>A0A5C7EGK4_9PROT</name>
<dbReference type="RefSeq" id="WP_147800208.1">
    <property type="nucleotide sequence ID" value="NZ_VPFL01000014.1"/>
</dbReference>
<dbReference type="Proteomes" id="UP000321201">
    <property type="component" value="Unassembled WGS sequence"/>
</dbReference>
<dbReference type="EMBL" id="VPFL01000014">
    <property type="protein sequence ID" value="TXF11377.1"/>
    <property type="molecule type" value="Genomic_DNA"/>
</dbReference>
<evidence type="ECO:0000313" key="1">
    <source>
        <dbReference type="EMBL" id="TXF11377.1"/>
    </source>
</evidence>
<dbReference type="InParanoid" id="A0A5C7EGK4"/>
<accession>A0A5C7EGK4</accession>
<organism evidence="1 2">
    <name type="scientific">Pelomicrobium methylotrophicum</name>
    <dbReference type="NCBI Taxonomy" id="2602750"/>
    <lineage>
        <taxon>Bacteria</taxon>
        <taxon>Pseudomonadati</taxon>
        <taxon>Pseudomonadota</taxon>
        <taxon>Hydrogenophilia</taxon>
        <taxon>Hydrogenophilia incertae sedis</taxon>
        <taxon>Pelomicrobium</taxon>
    </lineage>
</organism>
<dbReference type="AlphaFoldDB" id="A0A5C7EGK4"/>
<keyword evidence="2" id="KW-1185">Reference proteome</keyword>
<sequence>MTTRLVSGWPPLGAVMLGVLLGLGPSTAARAAEDVPRWMGTYVFPVTTLGTGRRAGSATLILEPTFVYLARSRWSQARIVEAAHTAASLLQQCDVTIRWVRLHLVDGPERYADFHVPAARDLVRRLPYPKPTVYFVRDTRQRIAFDAEAIGRGNSASRPELQDTVWITEAVRDPGIALAHELVHVLMDSGEHVDLPRNLMRDETAAENRELTPEQCARLRATGQANGLLKAAGGPRPAGRRR</sequence>
<dbReference type="OrthoDB" id="9790784at2"/>
<evidence type="ECO:0000313" key="2">
    <source>
        <dbReference type="Proteomes" id="UP000321201"/>
    </source>
</evidence>
<protein>
    <submittedName>
        <fullName evidence="1">Uncharacterized protein</fullName>
    </submittedName>
</protein>